<feature type="compositionally biased region" description="Polar residues" evidence="1">
    <location>
        <begin position="153"/>
        <end position="166"/>
    </location>
</feature>
<organism evidence="2 3">
    <name type="scientific">Picathartes gymnocephalus</name>
    <name type="common">White-necked rockfowl</name>
    <dbReference type="NCBI Taxonomy" id="175131"/>
    <lineage>
        <taxon>Eukaryota</taxon>
        <taxon>Metazoa</taxon>
        <taxon>Chordata</taxon>
        <taxon>Craniata</taxon>
        <taxon>Vertebrata</taxon>
        <taxon>Euteleostomi</taxon>
        <taxon>Archelosauria</taxon>
        <taxon>Archosauria</taxon>
        <taxon>Dinosauria</taxon>
        <taxon>Saurischia</taxon>
        <taxon>Theropoda</taxon>
        <taxon>Coelurosauria</taxon>
        <taxon>Aves</taxon>
        <taxon>Neognathae</taxon>
        <taxon>Neoaves</taxon>
        <taxon>Telluraves</taxon>
        <taxon>Australaves</taxon>
        <taxon>Passeriformes</taxon>
        <taxon>Picathartidae</taxon>
        <taxon>Picathartes</taxon>
    </lineage>
</organism>
<name>A0A851BDL1_PICGY</name>
<dbReference type="GO" id="GO:0005096">
    <property type="term" value="F:GTPase activator activity"/>
    <property type="evidence" value="ECO:0007669"/>
    <property type="project" value="TreeGrafter"/>
</dbReference>
<evidence type="ECO:0000256" key="1">
    <source>
        <dbReference type="SAM" id="MobiDB-lite"/>
    </source>
</evidence>
<dbReference type="PANTHER" id="PTHR15670:SF4">
    <property type="entry name" value="RHO GTPASE-ACTIVATING PROTEIN 11A"/>
    <property type="match status" value="1"/>
</dbReference>
<gene>
    <name evidence="2" type="primary">Arhgap11a</name>
    <name evidence="2" type="ORF">PICGYM_R05033</name>
</gene>
<evidence type="ECO:0000313" key="3">
    <source>
        <dbReference type="Proteomes" id="UP000631391"/>
    </source>
</evidence>
<sequence length="790" mass="87298">LHSNENEKMSTSTEKKIRLQAAVVETLIDHAAEIGQVPEFILEKIPSMLGVDIFQSTPSLWGHEDSENESPSECKRRKHRSVGVLSSVTPVALTPSSKRKLPTDCSQGLSSKKRRSFKHSFAFDSYKYDFVPVVQFEASPCVCLESSQTSLSPSTMGENHVSSTGNRRSKRLASKKLYRAESGKTGCFSPKISRKEVVRRSLRLKFGLGKSNREMNTLSGGAVGNRSENIGRRLASQQVKSHLYVSGFWGKRIGLEQPCCVSSSRNVSKSEENLLTPKCHNEVVHRMSWNSPAVTDSQVISKSEQILPGHSEMRISSSESVLIFRKPPVIPDEFKSATVSKQDKNLELVLSEDKSNSTAETLLKVKQAFSASGSILHNLIGDEKASLSVVASEILNETLCPTGLNSAKELLAEEVSENLANVKSIELLHQLEQSSAADKQQSKKEEIEVLEKRNFKTSIEIELQVPKPDIKKVKELPMLQAPAKEDKLTETSSTEDDLCKLNFSRRKEEIKLIHSQTAENGMVKCRNLEESTAEPSLAGQLPTSQLPKSQNEIGNQYLKAENSDKVLTKTLTVSDHGKVSDHIQWFNQLSLNDPNSASKTKPPLKFQRTPVRQSVRRMNSLLEANRQSVSSQTVKSSGVGSPLVKSLSYDSALFPCTEKPSKNPMLLPRRSESARDQVSVAHKQLDLTSKSCCRPLNPSDKPDVSVRTVGVHEQKATVHPSKSVLEDLTNREMVKSNLKVNANISIPGAAPEKSMITRSVPGKERVRYRGSPKNPISEVKLLPTAKPVDL</sequence>
<proteinExistence type="predicted"/>
<keyword evidence="3" id="KW-1185">Reference proteome</keyword>
<evidence type="ECO:0000313" key="2">
    <source>
        <dbReference type="EMBL" id="NWI42650.1"/>
    </source>
</evidence>
<feature type="region of interest" description="Disordered" evidence="1">
    <location>
        <begin position="60"/>
        <end position="79"/>
    </location>
</feature>
<dbReference type="Proteomes" id="UP000631391">
    <property type="component" value="Unassembled WGS sequence"/>
</dbReference>
<reference evidence="2" key="1">
    <citation type="submission" date="2019-10" db="EMBL/GenBank/DDBJ databases">
        <title>Bird 10,000 Genomes (B10K) Project - Family phase.</title>
        <authorList>
            <person name="Zhang G."/>
        </authorList>
    </citation>
    <scope>NUCLEOTIDE SEQUENCE</scope>
    <source>
        <strain evidence="2">B10K-DU-012-30</strain>
        <tissue evidence="2">Muscle</tissue>
    </source>
</reference>
<feature type="non-terminal residue" evidence="2">
    <location>
        <position position="790"/>
    </location>
</feature>
<feature type="region of interest" description="Disordered" evidence="1">
    <location>
        <begin position="753"/>
        <end position="790"/>
    </location>
</feature>
<dbReference type="EMBL" id="WEKY01035080">
    <property type="protein sequence ID" value="NWI42650.1"/>
    <property type="molecule type" value="Genomic_DNA"/>
</dbReference>
<dbReference type="AlphaFoldDB" id="A0A851BDL1"/>
<comment type="caution">
    <text evidence="2">The sequence shown here is derived from an EMBL/GenBank/DDBJ whole genome shotgun (WGS) entry which is preliminary data.</text>
</comment>
<feature type="region of interest" description="Disordered" evidence="1">
    <location>
        <begin position="153"/>
        <end position="172"/>
    </location>
</feature>
<accession>A0A851BDL1</accession>
<dbReference type="PANTHER" id="PTHR15670">
    <property type="entry name" value="RHO GTPASE ACTIVATING PROTEIN 11A"/>
    <property type="match status" value="1"/>
</dbReference>
<dbReference type="OrthoDB" id="410651at2759"/>
<feature type="non-terminal residue" evidence="2">
    <location>
        <position position="1"/>
    </location>
</feature>
<dbReference type="InterPro" id="IPR042869">
    <property type="entry name" value="ARHGAP11A/B"/>
</dbReference>
<protein>
    <submittedName>
        <fullName evidence="2">RHGBA protein</fullName>
    </submittedName>
</protein>